<keyword evidence="3" id="KW-1185">Reference proteome</keyword>
<organism evidence="2 3">
    <name type="scientific">Planctomicrobium piriforme</name>
    <dbReference type="NCBI Taxonomy" id="1576369"/>
    <lineage>
        <taxon>Bacteria</taxon>
        <taxon>Pseudomonadati</taxon>
        <taxon>Planctomycetota</taxon>
        <taxon>Planctomycetia</taxon>
        <taxon>Planctomycetales</taxon>
        <taxon>Planctomycetaceae</taxon>
        <taxon>Planctomicrobium</taxon>
    </lineage>
</organism>
<gene>
    <name evidence="2" type="ORF">SAMN05421753_114167</name>
</gene>
<evidence type="ECO:0000313" key="3">
    <source>
        <dbReference type="Proteomes" id="UP000199518"/>
    </source>
</evidence>
<protein>
    <submittedName>
        <fullName evidence="2">Uncharacterized protein</fullName>
    </submittedName>
</protein>
<sequence length="96" mass="10653">MEVPRPFFHIHGKVRGLEATARSTLFEGRFGRMFRTLRPAIFSDVALQRLAEEQHMIADAEEEATPETDRDDEENVGGDATSPAIAAGYTYLEGLA</sequence>
<name>A0A1I3N101_9PLAN</name>
<feature type="region of interest" description="Disordered" evidence="1">
    <location>
        <begin position="56"/>
        <end position="84"/>
    </location>
</feature>
<evidence type="ECO:0000313" key="2">
    <source>
        <dbReference type="EMBL" id="SFJ02685.1"/>
    </source>
</evidence>
<dbReference type="RefSeq" id="WP_139228562.1">
    <property type="nucleotide sequence ID" value="NZ_FOQD01000014.1"/>
</dbReference>
<accession>A0A1I3N101</accession>
<dbReference type="EMBL" id="FOQD01000014">
    <property type="protein sequence ID" value="SFJ02685.1"/>
    <property type="molecule type" value="Genomic_DNA"/>
</dbReference>
<dbReference type="Proteomes" id="UP000199518">
    <property type="component" value="Unassembled WGS sequence"/>
</dbReference>
<dbReference type="AlphaFoldDB" id="A0A1I3N101"/>
<evidence type="ECO:0000256" key="1">
    <source>
        <dbReference type="SAM" id="MobiDB-lite"/>
    </source>
</evidence>
<proteinExistence type="predicted"/>
<feature type="compositionally biased region" description="Acidic residues" evidence="1">
    <location>
        <begin position="59"/>
        <end position="76"/>
    </location>
</feature>
<reference evidence="3" key="1">
    <citation type="submission" date="2016-10" db="EMBL/GenBank/DDBJ databases">
        <authorList>
            <person name="Varghese N."/>
            <person name="Submissions S."/>
        </authorList>
    </citation>
    <scope>NUCLEOTIDE SEQUENCE [LARGE SCALE GENOMIC DNA]</scope>
    <source>
        <strain evidence="3">DSM 26348</strain>
    </source>
</reference>